<feature type="coiled-coil region" evidence="6">
    <location>
        <begin position="69"/>
        <end position="96"/>
    </location>
</feature>
<evidence type="ECO:0000313" key="8">
    <source>
        <dbReference type="EMBL" id="SDX45547.1"/>
    </source>
</evidence>
<organism evidence="8 9">
    <name type="scientific">Tepidimicrobium xylanilyticum</name>
    <dbReference type="NCBI Taxonomy" id="1123352"/>
    <lineage>
        <taxon>Bacteria</taxon>
        <taxon>Bacillati</taxon>
        <taxon>Bacillota</taxon>
        <taxon>Tissierellia</taxon>
        <taxon>Tissierellales</taxon>
        <taxon>Tepidimicrobiaceae</taxon>
        <taxon>Tepidimicrobium</taxon>
    </lineage>
</organism>
<dbReference type="GO" id="GO:0008360">
    <property type="term" value="P:regulation of cell shape"/>
    <property type="evidence" value="ECO:0007669"/>
    <property type="project" value="UniProtKB-KW"/>
</dbReference>
<sequence>MSFFKRYKNRMIVAIVAIILIIIIGFTSGERLELTIVEKSIGNLISPIEKFFFNLGSKVSNFFNSIREIGTLREENERLKLRVVELEEKNRLYEDIIGKSDYLKNEKELLENTTYNLIVAQVIGKEPGNWFDRFIIDKGLKDGIKKGDTVIQAVETEEGIIQEGIVGRIAEVGDNWAKVVSIIDGNNKIAFKVIRTQDGGVISESVGGKLIGYLYDPDADIMKGDKLFSSGLGGIYVKDLYIGEITDVIKRDEDLTKNIEIEPAVDFKKIYKVYVILN</sequence>
<dbReference type="InterPro" id="IPR042175">
    <property type="entry name" value="Cell/Rod_MreC_2"/>
</dbReference>
<evidence type="ECO:0000256" key="2">
    <source>
        <dbReference type="ARBA" id="ARBA00013855"/>
    </source>
</evidence>
<dbReference type="Gene3D" id="2.40.10.350">
    <property type="entry name" value="Rod shape-determining protein MreC, domain 2"/>
    <property type="match status" value="1"/>
</dbReference>
<keyword evidence="3 5" id="KW-0133">Cell shape</keyword>
<dbReference type="Proteomes" id="UP000198828">
    <property type="component" value="Unassembled WGS sequence"/>
</dbReference>
<evidence type="ECO:0000259" key="7">
    <source>
        <dbReference type="Pfam" id="PF04085"/>
    </source>
</evidence>
<dbReference type="PANTHER" id="PTHR34138:SF1">
    <property type="entry name" value="CELL SHAPE-DETERMINING PROTEIN MREC"/>
    <property type="match status" value="1"/>
</dbReference>
<gene>
    <name evidence="8" type="ORF">SAMN05660923_02325</name>
</gene>
<dbReference type="InterPro" id="IPR007221">
    <property type="entry name" value="MreC"/>
</dbReference>
<dbReference type="PANTHER" id="PTHR34138">
    <property type="entry name" value="CELL SHAPE-DETERMINING PROTEIN MREC"/>
    <property type="match status" value="1"/>
</dbReference>
<keyword evidence="6" id="KW-0175">Coiled coil</keyword>
<accession>A0A1H3BUF3</accession>
<evidence type="ECO:0000256" key="4">
    <source>
        <dbReference type="ARBA" id="ARBA00032089"/>
    </source>
</evidence>
<protein>
    <recommendedName>
        <fullName evidence="2 5">Cell shape-determining protein MreC</fullName>
    </recommendedName>
    <alternativeName>
        <fullName evidence="4 5">Cell shape protein MreC</fullName>
    </alternativeName>
</protein>
<evidence type="ECO:0000256" key="6">
    <source>
        <dbReference type="SAM" id="Coils"/>
    </source>
</evidence>
<comment type="function">
    <text evidence="5">Involved in formation and maintenance of cell shape.</text>
</comment>
<name>A0A1H3BUF3_9FIRM</name>
<keyword evidence="9" id="KW-1185">Reference proteome</keyword>
<comment type="similarity">
    <text evidence="1 5">Belongs to the MreC family.</text>
</comment>
<dbReference type="RefSeq" id="WP_093753873.1">
    <property type="nucleotide sequence ID" value="NZ_FNNG01000011.1"/>
</dbReference>
<dbReference type="Pfam" id="PF04085">
    <property type="entry name" value="MreC"/>
    <property type="match status" value="1"/>
</dbReference>
<dbReference type="Gene3D" id="2.40.10.340">
    <property type="entry name" value="Rod shape-determining protein MreC, domain 1"/>
    <property type="match status" value="1"/>
</dbReference>
<evidence type="ECO:0000256" key="1">
    <source>
        <dbReference type="ARBA" id="ARBA00009369"/>
    </source>
</evidence>
<evidence type="ECO:0000256" key="5">
    <source>
        <dbReference type="PIRNR" id="PIRNR038471"/>
    </source>
</evidence>
<dbReference type="OrthoDB" id="9792313at2"/>
<proteinExistence type="inferred from homology"/>
<feature type="domain" description="Rod shape-determining protein MreC beta-barrel core" evidence="7">
    <location>
        <begin position="122"/>
        <end position="276"/>
    </location>
</feature>
<dbReference type="NCBIfam" id="TIGR00219">
    <property type="entry name" value="mreC"/>
    <property type="match status" value="1"/>
</dbReference>
<dbReference type="GO" id="GO:0005886">
    <property type="term" value="C:plasma membrane"/>
    <property type="evidence" value="ECO:0007669"/>
    <property type="project" value="TreeGrafter"/>
</dbReference>
<reference evidence="8 9" key="1">
    <citation type="submission" date="2016-10" db="EMBL/GenBank/DDBJ databases">
        <authorList>
            <person name="de Groot N.N."/>
        </authorList>
    </citation>
    <scope>NUCLEOTIDE SEQUENCE [LARGE SCALE GENOMIC DNA]</scope>
    <source>
        <strain evidence="8 9">DSM 23310</strain>
    </source>
</reference>
<dbReference type="AlphaFoldDB" id="A0A1H3BUF3"/>
<dbReference type="EMBL" id="FNNG01000011">
    <property type="protein sequence ID" value="SDX45547.1"/>
    <property type="molecule type" value="Genomic_DNA"/>
</dbReference>
<dbReference type="InterPro" id="IPR055342">
    <property type="entry name" value="MreC_beta-barrel_core"/>
</dbReference>
<evidence type="ECO:0000256" key="3">
    <source>
        <dbReference type="ARBA" id="ARBA00022960"/>
    </source>
</evidence>
<dbReference type="PIRSF" id="PIRSF038471">
    <property type="entry name" value="MreC"/>
    <property type="match status" value="1"/>
</dbReference>
<evidence type="ECO:0000313" key="9">
    <source>
        <dbReference type="Proteomes" id="UP000198828"/>
    </source>
</evidence>
<dbReference type="InterPro" id="IPR042177">
    <property type="entry name" value="Cell/Rod_1"/>
</dbReference>